<dbReference type="KEGG" id="gem:GM21_0327"/>
<protein>
    <submittedName>
        <fullName evidence="11">Endonuclease/exonuclease/phosphatase</fullName>
    </submittedName>
</protein>
<feature type="transmembrane region" description="Helical" evidence="9">
    <location>
        <begin position="36"/>
        <end position="55"/>
    </location>
</feature>
<dbReference type="GO" id="GO:0006281">
    <property type="term" value="P:DNA repair"/>
    <property type="evidence" value="ECO:0007669"/>
    <property type="project" value="UniProtKB-KW"/>
</dbReference>
<proteinExistence type="predicted"/>
<keyword evidence="11" id="KW-0255">Endonuclease</keyword>
<organism evidence="11">
    <name type="scientific">Geobacter sp. (strain M21)</name>
    <dbReference type="NCBI Taxonomy" id="443144"/>
    <lineage>
        <taxon>Bacteria</taxon>
        <taxon>Pseudomonadati</taxon>
        <taxon>Thermodesulfobacteriota</taxon>
        <taxon>Desulfuromonadia</taxon>
        <taxon>Geobacterales</taxon>
        <taxon>Geobacteraceae</taxon>
        <taxon>Geobacter</taxon>
    </lineage>
</organism>
<feature type="transmembrane region" description="Helical" evidence="9">
    <location>
        <begin position="6"/>
        <end position="24"/>
    </location>
</feature>
<comment type="cofactor">
    <cofactor evidence="1">
        <name>Mn(2+)</name>
        <dbReference type="ChEBI" id="CHEBI:29035"/>
    </cofactor>
</comment>
<keyword evidence="11" id="KW-0269">Exonuclease</keyword>
<reference evidence="11" key="1">
    <citation type="submission" date="2009-07" db="EMBL/GenBank/DDBJ databases">
        <title>Complete sequence of Geobacter sp. M21.</title>
        <authorList>
            <consortium name="US DOE Joint Genome Institute"/>
            <person name="Lucas S."/>
            <person name="Copeland A."/>
            <person name="Lapidus A."/>
            <person name="Glavina del Rio T."/>
            <person name="Dalin E."/>
            <person name="Tice H."/>
            <person name="Bruce D."/>
            <person name="Goodwin L."/>
            <person name="Pitluck S."/>
            <person name="Saunders E."/>
            <person name="Brettin T."/>
            <person name="Detter J.C."/>
            <person name="Han C."/>
            <person name="Larimer F."/>
            <person name="Land M."/>
            <person name="Hauser L."/>
            <person name="Kyrpides N."/>
            <person name="Ovchinnikova G."/>
            <person name="Lovley D."/>
        </authorList>
    </citation>
    <scope>NUCLEOTIDE SEQUENCE [LARGE SCALE GENOMIC DNA]</scope>
    <source>
        <strain evidence="11">M21</strain>
    </source>
</reference>
<comment type="cofactor">
    <cofactor evidence="2">
        <name>Mg(2+)</name>
        <dbReference type="ChEBI" id="CHEBI:18420"/>
    </cofactor>
</comment>
<dbReference type="OrthoDB" id="209281at2"/>
<keyword evidence="7" id="KW-0460">Magnesium</keyword>
<evidence type="ECO:0000256" key="7">
    <source>
        <dbReference type="ARBA" id="ARBA00022842"/>
    </source>
</evidence>
<keyword evidence="9" id="KW-0812">Transmembrane</keyword>
<dbReference type="Gene3D" id="3.60.10.10">
    <property type="entry name" value="Endonuclease/exonuclease/phosphatase"/>
    <property type="match status" value="1"/>
</dbReference>
<dbReference type="PANTHER" id="PTHR15822">
    <property type="entry name" value="TRAF AND TNF RECEPTOR-ASSOCIATED PROTEIN"/>
    <property type="match status" value="1"/>
</dbReference>
<dbReference type="GO" id="GO:0004519">
    <property type="term" value="F:endonuclease activity"/>
    <property type="evidence" value="ECO:0007669"/>
    <property type="project" value="UniProtKB-KW"/>
</dbReference>
<name>C6DYD3_GEOSM</name>
<evidence type="ECO:0000256" key="9">
    <source>
        <dbReference type="SAM" id="Phobius"/>
    </source>
</evidence>
<keyword evidence="8" id="KW-0234">DNA repair</keyword>
<dbReference type="InterPro" id="IPR036691">
    <property type="entry name" value="Endo/exonu/phosph_ase_sf"/>
</dbReference>
<dbReference type="AlphaFoldDB" id="C6DYD3"/>
<dbReference type="PANTHER" id="PTHR15822:SF4">
    <property type="entry name" value="TYROSYL-DNA PHOSPHODIESTERASE 2"/>
    <property type="match status" value="1"/>
</dbReference>
<feature type="transmembrane region" description="Helical" evidence="9">
    <location>
        <begin position="61"/>
        <end position="81"/>
    </location>
</feature>
<keyword evidence="9" id="KW-1133">Transmembrane helix</keyword>
<evidence type="ECO:0000256" key="8">
    <source>
        <dbReference type="ARBA" id="ARBA00023204"/>
    </source>
</evidence>
<dbReference type="HOGENOM" id="CLU_069581_0_0_7"/>
<evidence type="ECO:0000313" key="11">
    <source>
        <dbReference type="EMBL" id="ACT16408.1"/>
    </source>
</evidence>
<dbReference type="InterPro" id="IPR051547">
    <property type="entry name" value="TDP2-like"/>
</dbReference>
<dbReference type="InterPro" id="IPR005135">
    <property type="entry name" value="Endo/exonuclease/phosphatase"/>
</dbReference>
<evidence type="ECO:0000259" key="10">
    <source>
        <dbReference type="Pfam" id="PF03372"/>
    </source>
</evidence>
<evidence type="ECO:0000256" key="1">
    <source>
        <dbReference type="ARBA" id="ARBA00001936"/>
    </source>
</evidence>
<feature type="domain" description="Endonuclease/exonuclease/phosphatase" evidence="10">
    <location>
        <begin position="98"/>
        <end position="330"/>
    </location>
</feature>
<evidence type="ECO:0000256" key="2">
    <source>
        <dbReference type="ARBA" id="ARBA00001946"/>
    </source>
</evidence>
<dbReference type="eggNOG" id="COG3021">
    <property type="taxonomic scope" value="Bacteria"/>
</dbReference>
<dbReference type="STRING" id="443144.GM21_0327"/>
<evidence type="ECO:0000256" key="6">
    <source>
        <dbReference type="ARBA" id="ARBA00022801"/>
    </source>
</evidence>
<gene>
    <name evidence="11" type="ordered locus">GM21_0327</name>
</gene>
<sequence length="343" mass="39099">MRPVLWLNLLYAAVIAAIALSHRIGADRFWPGALNLYLPQVMWALPGIILLPATWKAERPWVWLPLCSLLWVIGPVMGYNWPLNRERREVSGTPLRVMTWNIKYGKHDLMPLVEELERSRPDIVLFQDAVRAGAGPLAGYFRDWHLRSRGQYLIASRYPLSAAEVFELPYSGRRKEYFLRCKVLVGSSEISLYDVHFKTPRRSLNAFRKAKHGPWYIPGAVERFEDNVTLRLIQARTVAGYISRETGPVLVAGDLNSPDPSLVCRTLREAGLADAFAAAGKGYGYTYGHFLLKNRIPWLRVSWMRIDHIMTNSWLVASRCRVGTGRASDHRPVIADFFLKNSP</sequence>
<keyword evidence="5" id="KW-0227">DNA damage</keyword>
<accession>C6DYD3</accession>
<evidence type="ECO:0000256" key="3">
    <source>
        <dbReference type="ARBA" id="ARBA00022722"/>
    </source>
</evidence>
<evidence type="ECO:0000256" key="5">
    <source>
        <dbReference type="ARBA" id="ARBA00022763"/>
    </source>
</evidence>
<dbReference type="GO" id="GO:0004527">
    <property type="term" value="F:exonuclease activity"/>
    <property type="evidence" value="ECO:0007669"/>
    <property type="project" value="UniProtKB-KW"/>
</dbReference>
<keyword evidence="6" id="KW-0378">Hydrolase</keyword>
<dbReference type="EMBL" id="CP001661">
    <property type="protein sequence ID" value="ACT16408.1"/>
    <property type="molecule type" value="Genomic_DNA"/>
</dbReference>
<dbReference type="SUPFAM" id="SSF56219">
    <property type="entry name" value="DNase I-like"/>
    <property type="match status" value="1"/>
</dbReference>
<keyword evidence="3" id="KW-0540">Nuclease</keyword>
<evidence type="ECO:0000256" key="4">
    <source>
        <dbReference type="ARBA" id="ARBA00022723"/>
    </source>
</evidence>
<keyword evidence="4" id="KW-0479">Metal-binding</keyword>
<dbReference type="Pfam" id="PF03372">
    <property type="entry name" value="Exo_endo_phos"/>
    <property type="match status" value="1"/>
</dbReference>
<dbReference type="GO" id="GO:0046872">
    <property type="term" value="F:metal ion binding"/>
    <property type="evidence" value="ECO:0007669"/>
    <property type="project" value="UniProtKB-KW"/>
</dbReference>
<keyword evidence="9" id="KW-0472">Membrane</keyword>